<dbReference type="PANTHER" id="PTHR16201">
    <property type="entry name" value="SEVEN TRANSMEMBRANE PROTEIN 1-RELATED"/>
    <property type="match status" value="1"/>
</dbReference>
<feature type="transmembrane region" description="Helical" evidence="12">
    <location>
        <begin position="658"/>
        <end position="681"/>
    </location>
</feature>
<evidence type="ECO:0000256" key="4">
    <source>
        <dbReference type="ARBA" id="ARBA00022554"/>
    </source>
</evidence>
<keyword evidence="14" id="KW-1185">Reference proteome</keyword>
<dbReference type="Gene3D" id="3.20.20.70">
    <property type="entry name" value="Aldolase class I"/>
    <property type="match status" value="1"/>
</dbReference>
<feature type="transmembrane region" description="Helical" evidence="12">
    <location>
        <begin position="353"/>
        <end position="374"/>
    </location>
</feature>
<dbReference type="UniPathway" id="UPA00115">
    <property type="reaction ID" value="UER00414"/>
</dbReference>
<dbReference type="AlphaFoldDB" id="A0A0A2IRE3"/>
<protein>
    <recommendedName>
        <fullName evidence="11">Transaldolase</fullName>
        <ecNumber evidence="11">2.2.1.2</ecNumber>
    </recommendedName>
</protein>
<keyword evidence="6" id="KW-0677">Repeat</keyword>
<evidence type="ECO:0000256" key="8">
    <source>
        <dbReference type="ARBA" id="ARBA00023136"/>
    </source>
</evidence>
<dbReference type="EC" id="2.2.1.2" evidence="11"/>
<dbReference type="Pfam" id="PF04193">
    <property type="entry name" value="PQ-loop"/>
    <property type="match status" value="2"/>
</dbReference>
<gene>
    <name evidence="13" type="ORF">PEX2_044060</name>
</gene>
<dbReference type="GO" id="GO:0034490">
    <property type="term" value="P:basic amino acid transmembrane import into vacuole"/>
    <property type="evidence" value="ECO:0007669"/>
    <property type="project" value="UniProtKB-ARBA"/>
</dbReference>
<evidence type="ECO:0000256" key="2">
    <source>
        <dbReference type="ARBA" id="ARBA00004127"/>
    </source>
</evidence>
<dbReference type="RefSeq" id="XP_016603383.1">
    <property type="nucleotide sequence ID" value="XM_016741681.1"/>
</dbReference>
<dbReference type="FunFam" id="1.20.1280.290:FF:000011">
    <property type="entry name" value="PQ loop repeat protein"/>
    <property type="match status" value="1"/>
</dbReference>
<comment type="caution">
    <text evidence="13">The sequence shown here is derived from an EMBL/GenBank/DDBJ whole genome shotgun (WGS) entry which is preliminary data.</text>
</comment>
<dbReference type="GO" id="GO:0015174">
    <property type="term" value="F:basic amino acid transmembrane transporter activity"/>
    <property type="evidence" value="ECO:0007669"/>
    <property type="project" value="UniProtKB-ARBA"/>
</dbReference>
<dbReference type="VEuPathDB" id="FungiDB:PEXP_062170"/>
<dbReference type="GeneID" id="27677100"/>
<dbReference type="InterPro" id="IPR013785">
    <property type="entry name" value="Aldolase_TIM"/>
</dbReference>
<dbReference type="GO" id="GO:0005975">
    <property type="term" value="P:carbohydrate metabolic process"/>
    <property type="evidence" value="ECO:0007669"/>
    <property type="project" value="InterPro"/>
</dbReference>
<feature type="transmembrane region" description="Helical" evidence="12">
    <location>
        <begin position="527"/>
        <end position="548"/>
    </location>
</feature>
<dbReference type="SMART" id="SM00679">
    <property type="entry name" value="CTNS"/>
    <property type="match status" value="2"/>
</dbReference>
<evidence type="ECO:0000256" key="1">
    <source>
        <dbReference type="ARBA" id="ARBA00004116"/>
    </source>
</evidence>
<dbReference type="GO" id="GO:0005773">
    <property type="term" value="C:vacuole"/>
    <property type="evidence" value="ECO:0007669"/>
    <property type="project" value="UniProtKB-SubCell"/>
</dbReference>
<keyword evidence="3" id="KW-0813">Transport</keyword>
<keyword evidence="5 12" id="KW-0812">Transmembrane</keyword>
<sequence>MAVQTGLDYMRLRTQIDCDTLDDEVAKTLGPFQDCTSNQAIALGELSKPERSRILVLSLSDAAMLHPKWSMEVEELAVEIAMVRLAVGMAKHIRGRVHVQVNPYYSYSSEKIVVNALRIVQLFQHVQPGFDATRICIKIPSTWEGMMACRTLELAGVHTLATTLFSMTQAVLAAEVGCSYIAPYVNELKVHVQAGFVDKAKLLPLCAAIQKYYKSINSRTKVLPASLTSVEEIFLLAGVDHLTISPILLTQLTQPYVNIKSLFDIEATLPIPARDVSFINDPGNYQITFTRDQGGASQIKLTEFACRMFPSQAANFNIEALSGICGSISIACWVVVFSPQIIENFRRGSADGLSLIFLIIWLAGDVFNILGAVLQGVLPTMIILAVYYTLADIVLLGQCFYYRGFNFKEELSPSATPDLFAADNAERNGAENQPAPTERSALIPKPNAHVQIEDPTINVTGQQPEDRARPLSEERRHSATSYHDMFHSSVDATHLSPATPFVEPTSDSARRRAQRVRRRRISALQSVLFNLTAVALVCAAGVMGWFVSPAAKSPSPDSEPLAMDVLGQVFGYFCAALYLGSRLPQLLLNYRRKSTDGVSLLFFLFACIGNLTYVLSILAYSPICRGGSSEEIMGHRHRAHCRPGEAAALYGRYVLVNLSWLVGSAGTLLLDMAIFTQFFLYRDDKGDEEEEEEEE</sequence>
<dbReference type="PANTHER" id="PTHR16201:SF35">
    <property type="entry name" value="VACUOLAR AMINO ACID TRANSPORTER YPQ1-RELATED"/>
    <property type="match status" value="1"/>
</dbReference>
<dbReference type="OrthoDB" id="8048523at2759"/>
<dbReference type="InterPro" id="IPR018225">
    <property type="entry name" value="Transaldolase_AS"/>
</dbReference>
<name>A0A0A2IRE3_PENEN</name>
<dbReference type="SUPFAM" id="SSF51569">
    <property type="entry name" value="Aldolase"/>
    <property type="match status" value="1"/>
</dbReference>
<evidence type="ECO:0000313" key="13">
    <source>
        <dbReference type="EMBL" id="KGO62883.1"/>
    </source>
</evidence>
<dbReference type="HOGENOM" id="CLU_396423_0_0_1"/>
<comment type="pathway">
    <text evidence="11">Carbohydrate degradation; pentose phosphate pathway; D-glyceraldehyde 3-phosphate and beta-D-fructose 6-phosphate from D-ribose 5-phosphate and D-xylulose 5-phosphate (non-oxidative stage): step 2/3.</text>
</comment>
<dbReference type="GO" id="GO:0004801">
    <property type="term" value="F:transaldolase activity"/>
    <property type="evidence" value="ECO:0007669"/>
    <property type="project" value="UniProtKB-EC"/>
</dbReference>
<dbReference type="GO" id="GO:0015179">
    <property type="term" value="F:L-amino acid transmembrane transporter activity"/>
    <property type="evidence" value="ECO:0007669"/>
    <property type="project" value="UniProtKB-ARBA"/>
</dbReference>
<dbReference type="GO" id="GO:0015101">
    <property type="term" value="F:organic cation transmembrane transporter activity"/>
    <property type="evidence" value="ECO:0007669"/>
    <property type="project" value="UniProtKB-ARBA"/>
</dbReference>
<keyword evidence="7 12" id="KW-1133">Transmembrane helix</keyword>
<organism evidence="13 14">
    <name type="scientific">Penicillium expansum</name>
    <name type="common">Blue mold rot fungus</name>
    <dbReference type="NCBI Taxonomy" id="27334"/>
    <lineage>
        <taxon>Eukaryota</taxon>
        <taxon>Fungi</taxon>
        <taxon>Dikarya</taxon>
        <taxon>Ascomycota</taxon>
        <taxon>Pezizomycotina</taxon>
        <taxon>Eurotiomycetes</taxon>
        <taxon>Eurotiomycetidae</taxon>
        <taxon>Eurotiales</taxon>
        <taxon>Aspergillaceae</taxon>
        <taxon>Penicillium</taxon>
    </lineage>
</organism>
<comment type="similarity">
    <text evidence="10">Belongs to the laat-1 family.</text>
</comment>
<dbReference type="STRING" id="27334.A0A0A2IRE3"/>
<dbReference type="PhylomeDB" id="A0A0A2IRE3"/>
<dbReference type="Proteomes" id="UP000030143">
    <property type="component" value="Unassembled WGS sequence"/>
</dbReference>
<accession>A0A0A2IRE3</accession>
<dbReference type="InterPro" id="IPR006603">
    <property type="entry name" value="PQ-loop_rpt"/>
</dbReference>
<reference evidence="13 14" key="1">
    <citation type="journal article" date="2015" name="Mol. Plant Microbe Interact.">
        <title>Genome, transcriptome, and functional analyses of Penicillium expansum provide new insights into secondary metabolism and pathogenicity.</title>
        <authorList>
            <person name="Ballester A.R."/>
            <person name="Marcet-Houben M."/>
            <person name="Levin E."/>
            <person name="Sela N."/>
            <person name="Selma-Lazaro C."/>
            <person name="Carmona L."/>
            <person name="Wisniewski M."/>
            <person name="Droby S."/>
            <person name="Gonzalez-Candelas L."/>
            <person name="Gabaldon T."/>
        </authorList>
    </citation>
    <scope>NUCLEOTIDE SEQUENCE [LARGE SCALE GENOMIC DNA]</scope>
    <source>
        <strain evidence="13 14">MD-8</strain>
    </source>
</reference>
<dbReference type="Pfam" id="PF00923">
    <property type="entry name" value="TAL_FSA"/>
    <property type="match status" value="1"/>
</dbReference>
<feature type="transmembrane region" description="Helical" evidence="12">
    <location>
        <begin position="560"/>
        <end position="579"/>
    </location>
</feature>
<keyword evidence="9" id="KW-0704">Schiff base</keyword>
<evidence type="ECO:0000256" key="3">
    <source>
        <dbReference type="ARBA" id="ARBA00022448"/>
    </source>
</evidence>
<evidence type="ECO:0000256" key="10">
    <source>
        <dbReference type="ARBA" id="ARBA00038039"/>
    </source>
</evidence>
<keyword evidence="11" id="KW-0808">Transferase</keyword>
<feature type="transmembrane region" description="Helical" evidence="12">
    <location>
        <begin position="380"/>
        <end position="402"/>
    </location>
</feature>
<comment type="subcellular location">
    <subcellularLocation>
        <location evidence="2">Endomembrane system</location>
        <topology evidence="2">Multi-pass membrane protein</topology>
    </subcellularLocation>
    <subcellularLocation>
        <location evidence="1">Vacuole</location>
    </subcellularLocation>
</comment>
<evidence type="ECO:0000256" key="11">
    <source>
        <dbReference type="RuleBase" id="RU000501"/>
    </source>
</evidence>
<evidence type="ECO:0000256" key="7">
    <source>
        <dbReference type="ARBA" id="ARBA00022989"/>
    </source>
</evidence>
<evidence type="ECO:0000256" key="6">
    <source>
        <dbReference type="ARBA" id="ARBA00022737"/>
    </source>
</evidence>
<feature type="transmembrane region" description="Helical" evidence="12">
    <location>
        <begin position="320"/>
        <end position="341"/>
    </location>
</feature>
<comment type="catalytic activity">
    <reaction evidence="11">
        <text>D-sedoheptulose 7-phosphate + D-glyceraldehyde 3-phosphate = D-erythrose 4-phosphate + beta-D-fructose 6-phosphate</text>
        <dbReference type="Rhea" id="RHEA:17053"/>
        <dbReference type="ChEBI" id="CHEBI:16897"/>
        <dbReference type="ChEBI" id="CHEBI:57483"/>
        <dbReference type="ChEBI" id="CHEBI:57634"/>
        <dbReference type="ChEBI" id="CHEBI:59776"/>
        <dbReference type="EC" id="2.2.1.2"/>
    </reaction>
</comment>
<evidence type="ECO:0000256" key="9">
    <source>
        <dbReference type="ARBA" id="ARBA00023270"/>
    </source>
</evidence>
<dbReference type="GO" id="GO:0034488">
    <property type="term" value="P:basic amino acid transmembrane export from vacuole"/>
    <property type="evidence" value="ECO:0007669"/>
    <property type="project" value="UniProtKB-ARBA"/>
</dbReference>
<dbReference type="GO" id="GO:0012505">
    <property type="term" value="C:endomembrane system"/>
    <property type="evidence" value="ECO:0007669"/>
    <property type="project" value="UniProtKB-SubCell"/>
</dbReference>
<dbReference type="GO" id="GO:0098588">
    <property type="term" value="C:bounding membrane of organelle"/>
    <property type="evidence" value="ECO:0007669"/>
    <property type="project" value="UniProtKB-ARBA"/>
</dbReference>
<dbReference type="Gene3D" id="1.20.1280.290">
    <property type="match status" value="2"/>
</dbReference>
<comment type="function">
    <text evidence="11">Catalyzes the rate-limiting step of the non-oxidative phase in the pentose phosphate pathway. Catalyzes the reversible conversion of sedheptulose-7-phosphate and D-glyceraldehyde 3-phosphate into erythrose-4-phosphate and beta-D-fructose 6-phosphate.</text>
</comment>
<keyword evidence="11" id="KW-0570">Pentose shunt</keyword>
<dbReference type="GO" id="GO:0006098">
    <property type="term" value="P:pentose-phosphate shunt"/>
    <property type="evidence" value="ECO:0007669"/>
    <property type="project" value="UniProtKB-UniPathway"/>
</dbReference>
<dbReference type="InterPro" id="IPR001585">
    <property type="entry name" value="TAL/FSA"/>
</dbReference>
<proteinExistence type="inferred from homology"/>
<evidence type="ECO:0000256" key="12">
    <source>
        <dbReference type="SAM" id="Phobius"/>
    </source>
</evidence>
<keyword evidence="4" id="KW-0926">Vacuole</keyword>
<feature type="transmembrane region" description="Helical" evidence="12">
    <location>
        <begin position="600"/>
        <end position="623"/>
    </location>
</feature>
<evidence type="ECO:0000256" key="5">
    <source>
        <dbReference type="ARBA" id="ARBA00022692"/>
    </source>
</evidence>
<dbReference type="EMBL" id="JQFZ01000018">
    <property type="protein sequence ID" value="KGO62883.1"/>
    <property type="molecule type" value="Genomic_DNA"/>
</dbReference>
<evidence type="ECO:0000313" key="14">
    <source>
        <dbReference type="Proteomes" id="UP000030143"/>
    </source>
</evidence>
<dbReference type="PROSITE" id="PS00958">
    <property type="entry name" value="TRANSALDOLASE_2"/>
    <property type="match status" value="1"/>
</dbReference>
<dbReference type="InterPro" id="IPR051415">
    <property type="entry name" value="LAAT-1"/>
</dbReference>
<keyword evidence="8 12" id="KW-0472">Membrane</keyword>